<dbReference type="Proteomes" id="UP000673383">
    <property type="component" value="Unassembled WGS sequence"/>
</dbReference>
<dbReference type="RefSeq" id="WP_244980816.1">
    <property type="nucleotide sequence ID" value="NZ_JAFICZ010000001.1"/>
</dbReference>
<proteinExistence type="predicted"/>
<dbReference type="AlphaFoldDB" id="A0A8I2C2W3"/>
<gene>
    <name evidence="1" type="ORF">JOH49_001030</name>
</gene>
<evidence type="ECO:0000313" key="2">
    <source>
        <dbReference type="Proteomes" id="UP000673383"/>
    </source>
</evidence>
<protein>
    <submittedName>
        <fullName evidence="1">Uncharacterized protein</fullName>
    </submittedName>
</protein>
<organism evidence="1 2">
    <name type="scientific">Bradyrhizobium elkanii</name>
    <dbReference type="NCBI Taxonomy" id="29448"/>
    <lineage>
        <taxon>Bacteria</taxon>
        <taxon>Pseudomonadati</taxon>
        <taxon>Pseudomonadota</taxon>
        <taxon>Alphaproteobacteria</taxon>
        <taxon>Hyphomicrobiales</taxon>
        <taxon>Nitrobacteraceae</taxon>
        <taxon>Bradyrhizobium</taxon>
    </lineage>
</organism>
<dbReference type="EMBL" id="JAFICZ010000001">
    <property type="protein sequence ID" value="MBP1291277.1"/>
    <property type="molecule type" value="Genomic_DNA"/>
</dbReference>
<evidence type="ECO:0000313" key="1">
    <source>
        <dbReference type="EMBL" id="MBP1291277.1"/>
    </source>
</evidence>
<sequence length="97" mass="10992">MTAELNSRFAVVPASGIVKSQTMPTDYPYQVDIASEEERSYLESLIREDYERCHPGETLEDLKRRASFSKEDKGLLRDWMAVAAARAATDQAKARHD</sequence>
<name>A0A8I2C2W3_BRAEL</name>
<accession>A0A8I2C2W3</accession>
<reference evidence="1" key="1">
    <citation type="submission" date="2021-02" db="EMBL/GenBank/DDBJ databases">
        <title>Genomic Encyclopedia of Type Strains, Phase IV (KMG-V): Genome sequencing to study the core and pangenomes of soil and plant-associated prokaryotes.</title>
        <authorList>
            <person name="Whitman W."/>
        </authorList>
    </citation>
    <scope>NUCLEOTIDE SEQUENCE</scope>
    <source>
        <strain evidence="1">USDA 406</strain>
    </source>
</reference>
<comment type="caution">
    <text evidence="1">The sequence shown here is derived from an EMBL/GenBank/DDBJ whole genome shotgun (WGS) entry which is preliminary data.</text>
</comment>